<gene>
    <name evidence="1" type="ORF">MA16_Dca000848</name>
</gene>
<reference evidence="1 2" key="1">
    <citation type="journal article" date="2016" name="Sci. Rep.">
        <title>The Dendrobium catenatum Lindl. genome sequence provides insights into polysaccharide synthase, floral development and adaptive evolution.</title>
        <authorList>
            <person name="Zhang G.Q."/>
            <person name="Xu Q."/>
            <person name="Bian C."/>
            <person name="Tsai W.C."/>
            <person name="Yeh C.M."/>
            <person name="Liu K.W."/>
            <person name="Yoshida K."/>
            <person name="Zhang L.S."/>
            <person name="Chang S.B."/>
            <person name="Chen F."/>
            <person name="Shi Y."/>
            <person name="Su Y.Y."/>
            <person name="Zhang Y.Q."/>
            <person name="Chen L.J."/>
            <person name="Yin Y."/>
            <person name="Lin M."/>
            <person name="Huang H."/>
            <person name="Deng H."/>
            <person name="Wang Z.W."/>
            <person name="Zhu S.L."/>
            <person name="Zhao X."/>
            <person name="Deng C."/>
            <person name="Niu S.C."/>
            <person name="Huang J."/>
            <person name="Wang M."/>
            <person name="Liu G.H."/>
            <person name="Yang H.J."/>
            <person name="Xiao X.J."/>
            <person name="Hsiao Y.Y."/>
            <person name="Wu W.L."/>
            <person name="Chen Y.Y."/>
            <person name="Mitsuda N."/>
            <person name="Ohme-Takagi M."/>
            <person name="Luo Y.B."/>
            <person name="Van de Peer Y."/>
            <person name="Liu Z.J."/>
        </authorList>
    </citation>
    <scope>NUCLEOTIDE SEQUENCE [LARGE SCALE GENOMIC DNA]</scope>
    <source>
        <tissue evidence="1">The whole plant</tissue>
    </source>
</reference>
<evidence type="ECO:0000313" key="1">
    <source>
        <dbReference type="EMBL" id="PKU79502.1"/>
    </source>
</evidence>
<keyword evidence="2" id="KW-1185">Reference proteome</keyword>
<proteinExistence type="predicted"/>
<evidence type="ECO:0000313" key="2">
    <source>
        <dbReference type="Proteomes" id="UP000233837"/>
    </source>
</evidence>
<dbReference type="AlphaFoldDB" id="A0A2I0WV15"/>
<organism evidence="1 2">
    <name type="scientific">Dendrobium catenatum</name>
    <dbReference type="NCBI Taxonomy" id="906689"/>
    <lineage>
        <taxon>Eukaryota</taxon>
        <taxon>Viridiplantae</taxon>
        <taxon>Streptophyta</taxon>
        <taxon>Embryophyta</taxon>
        <taxon>Tracheophyta</taxon>
        <taxon>Spermatophyta</taxon>
        <taxon>Magnoliopsida</taxon>
        <taxon>Liliopsida</taxon>
        <taxon>Asparagales</taxon>
        <taxon>Orchidaceae</taxon>
        <taxon>Epidendroideae</taxon>
        <taxon>Malaxideae</taxon>
        <taxon>Dendrobiinae</taxon>
        <taxon>Dendrobium</taxon>
    </lineage>
</organism>
<reference evidence="1 2" key="2">
    <citation type="journal article" date="2017" name="Nature">
        <title>The Apostasia genome and the evolution of orchids.</title>
        <authorList>
            <person name="Zhang G.Q."/>
            <person name="Liu K.W."/>
            <person name="Li Z."/>
            <person name="Lohaus R."/>
            <person name="Hsiao Y.Y."/>
            <person name="Niu S.C."/>
            <person name="Wang J.Y."/>
            <person name="Lin Y.C."/>
            <person name="Xu Q."/>
            <person name="Chen L.J."/>
            <person name="Yoshida K."/>
            <person name="Fujiwara S."/>
            <person name="Wang Z.W."/>
            <person name="Zhang Y.Q."/>
            <person name="Mitsuda N."/>
            <person name="Wang M."/>
            <person name="Liu G.H."/>
            <person name="Pecoraro L."/>
            <person name="Huang H.X."/>
            <person name="Xiao X.J."/>
            <person name="Lin M."/>
            <person name="Wu X.Y."/>
            <person name="Wu W.L."/>
            <person name="Chen Y.Y."/>
            <person name="Chang S.B."/>
            <person name="Sakamoto S."/>
            <person name="Ohme-Takagi M."/>
            <person name="Yagi M."/>
            <person name="Zeng S.J."/>
            <person name="Shen C.Y."/>
            <person name="Yeh C.M."/>
            <person name="Luo Y.B."/>
            <person name="Tsai W.C."/>
            <person name="Van de Peer Y."/>
            <person name="Liu Z.J."/>
        </authorList>
    </citation>
    <scope>NUCLEOTIDE SEQUENCE [LARGE SCALE GENOMIC DNA]</scope>
    <source>
        <tissue evidence="1">The whole plant</tissue>
    </source>
</reference>
<accession>A0A2I0WV15</accession>
<name>A0A2I0WV15_9ASPA</name>
<dbReference type="EMBL" id="KZ502442">
    <property type="protein sequence ID" value="PKU79502.1"/>
    <property type="molecule type" value="Genomic_DNA"/>
</dbReference>
<dbReference type="Proteomes" id="UP000233837">
    <property type="component" value="Unassembled WGS sequence"/>
</dbReference>
<sequence>MLVEMEAFAEGLKIELTDARKAESLESSLEEVKHSESIGVGSSCFFDKAEGSYKGPKSLVIPLSGSGKSENQFCSENFVYLFCSGAISTKGDIRGQNLKFCQLGKGMKSWISRSVSDQ</sequence>
<protein>
    <submittedName>
        <fullName evidence="1">Uncharacterized protein</fullName>
    </submittedName>
</protein>